<keyword evidence="1" id="KW-0732">Signal</keyword>
<feature type="chain" id="PRO_5045085079" evidence="1">
    <location>
        <begin position="25"/>
        <end position="133"/>
    </location>
</feature>
<evidence type="ECO:0000256" key="1">
    <source>
        <dbReference type="SAM" id="SignalP"/>
    </source>
</evidence>
<evidence type="ECO:0000313" key="2">
    <source>
        <dbReference type="EMBL" id="KAK9685553.1"/>
    </source>
</evidence>
<reference evidence="2 3" key="1">
    <citation type="submission" date="2023-04" db="EMBL/GenBank/DDBJ databases">
        <title>Genome of Basidiobolus ranarum AG-B5.</title>
        <authorList>
            <person name="Stajich J.E."/>
            <person name="Carter-House D."/>
            <person name="Gryganskyi A."/>
        </authorList>
    </citation>
    <scope>NUCLEOTIDE SEQUENCE [LARGE SCALE GENOMIC DNA]</scope>
    <source>
        <strain evidence="2 3">AG-B5</strain>
    </source>
</reference>
<accession>A0ABR2VN19</accession>
<name>A0ABR2VN19_9FUNG</name>
<comment type="caution">
    <text evidence="2">The sequence shown here is derived from an EMBL/GenBank/DDBJ whole genome shotgun (WGS) entry which is preliminary data.</text>
</comment>
<evidence type="ECO:0000313" key="3">
    <source>
        <dbReference type="Proteomes" id="UP001479436"/>
    </source>
</evidence>
<keyword evidence="3" id="KW-1185">Reference proteome</keyword>
<organism evidence="2 3">
    <name type="scientific">Basidiobolus ranarum</name>
    <dbReference type="NCBI Taxonomy" id="34480"/>
    <lineage>
        <taxon>Eukaryota</taxon>
        <taxon>Fungi</taxon>
        <taxon>Fungi incertae sedis</taxon>
        <taxon>Zoopagomycota</taxon>
        <taxon>Entomophthoromycotina</taxon>
        <taxon>Basidiobolomycetes</taxon>
        <taxon>Basidiobolales</taxon>
        <taxon>Basidiobolaceae</taxon>
        <taxon>Basidiobolus</taxon>
    </lineage>
</organism>
<gene>
    <name evidence="2" type="ORF">K7432_015460</name>
</gene>
<dbReference type="Proteomes" id="UP001479436">
    <property type="component" value="Unassembled WGS sequence"/>
</dbReference>
<protein>
    <submittedName>
        <fullName evidence="2">Uncharacterized protein</fullName>
    </submittedName>
</protein>
<feature type="signal peptide" evidence="1">
    <location>
        <begin position="1"/>
        <end position="24"/>
    </location>
</feature>
<dbReference type="EMBL" id="JASJQH010008983">
    <property type="protein sequence ID" value="KAK9685553.1"/>
    <property type="molecule type" value="Genomic_DNA"/>
</dbReference>
<proteinExistence type="predicted"/>
<sequence>MHFRFATVTILSIAALATVTPVLARNSRRGDNGYAVVEAIQKEYTKGVESLKGIREKVTSGIVSPEKARDLVKKLAMKLQDLVNKDHNLIKNLPGKAMIDKRLLELQKKITEGLKKILLTIPNAAPKIKGRRQ</sequence>